<evidence type="ECO:0000313" key="1">
    <source>
        <dbReference type="EMBL" id="AAN68852.1"/>
    </source>
</evidence>
<gene>
    <name evidence="1" type="ordered locus">PP_3245</name>
</gene>
<evidence type="ECO:0000313" key="2">
    <source>
        <dbReference type="Proteomes" id="UP000000556"/>
    </source>
</evidence>
<protein>
    <submittedName>
        <fullName evidence="1">Uncharacterized protein</fullName>
    </submittedName>
</protein>
<reference evidence="1 2" key="1">
    <citation type="journal article" date="2002" name="Environ. Microbiol.">
        <title>Complete genome sequence and comparative analysis of the metabolically versatile Pseudomonas putida KT2440.</title>
        <authorList>
            <person name="Nelson K.E."/>
            <person name="Weinel C."/>
            <person name="Paulsen I.T."/>
            <person name="Dodson R.J."/>
            <person name="Hilbert H."/>
            <person name="Martins dos Santos V.A."/>
            <person name="Fouts D.E."/>
            <person name="Gill S.R."/>
            <person name="Pop M."/>
            <person name="Holmes M."/>
            <person name="Brinkac L."/>
            <person name="Beanan M."/>
            <person name="DeBoy R.T."/>
            <person name="Daugherty S."/>
            <person name="Kolonay J."/>
            <person name="Madupu R."/>
            <person name="Nelson W."/>
            <person name="White O."/>
            <person name="Peterson J."/>
            <person name="Khouri H."/>
            <person name="Hance I."/>
            <person name="Chris Lee P."/>
            <person name="Holtzapple E."/>
            <person name="Scanlan D."/>
            <person name="Tran K."/>
            <person name="Moazzez A."/>
            <person name="Utterback T."/>
            <person name="Rizzo M."/>
            <person name="Lee K."/>
            <person name="Kosack D."/>
            <person name="Moestl D."/>
            <person name="Wedler H."/>
            <person name="Lauber J."/>
            <person name="Stjepandic D."/>
            <person name="Hoheisel J."/>
            <person name="Straetz M."/>
            <person name="Heim S."/>
            <person name="Kiewitz C."/>
            <person name="Eisen J.A."/>
            <person name="Timmis K.N."/>
            <person name="Dusterhoft A."/>
            <person name="Tummler B."/>
            <person name="Fraser C.M."/>
        </authorList>
    </citation>
    <scope>NUCLEOTIDE SEQUENCE [LARGE SCALE GENOMIC DNA]</scope>
    <source>
        <strain evidence="2">ATCC 47054 / DSM 6125 / CFBP 8728 / NCIMB 11950 / KT2440</strain>
    </source>
</reference>
<dbReference type="STRING" id="160488.PP_3245"/>
<keyword evidence="2" id="KW-1185">Reference proteome</keyword>
<dbReference type="KEGG" id="ppu:PP_3245"/>
<dbReference type="PaxDb" id="160488-PP_3245"/>
<name>Q88HV8_PSEPK</name>
<organism evidence="1 2">
    <name type="scientific">Pseudomonas putida (strain ATCC 47054 / DSM 6125 / CFBP 8728 / NCIMB 11950 / KT2440)</name>
    <dbReference type="NCBI Taxonomy" id="160488"/>
    <lineage>
        <taxon>Bacteria</taxon>
        <taxon>Pseudomonadati</taxon>
        <taxon>Pseudomonadota</taxon>
        <taxon>Gammaproteobacteria</taxon>
        <taxon>Pseudomonadales</taxon>
        <taxon>Pseudomonadaceae</taxon>
        <taxon>Pseudomonas</taxon>
    </lineage>
</organism>
<accession>Q88HV8</accession>
<proteinExistence type="predicted"/>
<dbReference type="BioCyc" id="PPUT160488:G1G01-3469-MONOMER"/>
<sequence length="92" mass="10014">MMAKEGARLPAAQGFFHVGVTGSRPFPDEAIVMFLPLTCSALRRMVRDAILPSSTGDLPWTVAPVACDRPAWRASPAVFCPVWPLWQDGGFL</sequence>
<dbReference type="HOGENOM" id="CLU_2410970_0_0_6"/>
<dbReference type="Proteomes" id="UP000000556">
    <property type="component" value="Chromosome"/>
</dbReference>
<dbReference type="AlphaFoldDB" id="Q88HV8"/>
<reference evidence="1 2" key="2">
    <citation type="journal article" date="2016" name="Environ. Microbiol.">
        <title>The revisited genome of Pseudomonas putida KT2440 enlightens its value as a robust metabolic chassis.</title>
        <authorList>
            <person name="Belda E."/>
            <person name="van Heck R.G."/>
            <person name="Lopez-Sanchez M.J."/>
            <person name="Cruveiller S."/>
            <person name="Barbe V."/>
            <person name="Fraser C."/>
            <person name="Klenk H.P."/>
            <person name="Petersen J."/>
            <person name="Morgat A."/>
            <person name="Nikel P.I."/>
            <person name="Vallenet D."/>
            <person name="Rouy Z."/>
            <person name="Sekowska A."/>
            <person name="Martins Dos Santos V.A."/>
            <person name="de Lorenzo V."/>
            <person name="Danchin A."/>
            <person name="Medigue C."/>
        </authorList>
    </citation>
    <scope>NUCLEOTIDE SEQUENCE [LARGE SCALE GENOMIC DNA]</scope>
    <source>
        <strain evidence="2">ATCC 47054 / DSM 6125 / CFBP 8728 / NCIMB 11950 / KT2440</strain>
    </source>
</reference>
<dbReference type="EMBL" id="AE015451">
    <property type="protein sequence ID" value="AAN68852.1"/>
    <property type="molecule type" value="Genomic_DNA"/>
</dbReference>